<protein>
    <recommendedName>
        <fullName evidence="7">Reverse transcriptase RNase H-like domain-containing protein</fullName>
    </recommendedName>
</protein>
<evidence type="ECO:0000313" key="9">
    <source>
        <dbReference type="Proteomes" id="UP001200034"/>
    </source>
</evidence>
<keyword evidence="2" id="KW-0548">Nucleotidyltransferase</keyword>
<evidence type="ECO:0000256" key="1">
    <source>
        <dbReference type="ARBA" id="ARBA00022679"/>
    </source>
</evidence>
<feature type="non-terminal residue" evidence="8">
    <location>
        <position position="216"/>
    </location>
</feature>
<dbReference type="Gene3D" id="3.30.70.270">
    <property type="match status" value="1"/>
</dbReference>
<dbReference type="CDD" id="cd09274">
    <property type="entry name" value="RNase_HI_RT_Ty3"/>
    <property type="match status" value="1"/>
</dbReference>
<dbReference type="GO" id="GO:0003964">
    <property type="term" value="F:RNA-directed DNA polymerase activity"/>
    <property type="evidence" value="ECO:0007669"/>
    <property type="project" value="UniProtKB-KW"/>
</dbReference>
<evidence type="ECO:0000256" key="5">
    <source>
        <dbReference type="ARBA" id="ARBA00022801"/>
    </source>
</evidence>
<dbReference type="InterPro" id="IPR043128">
    <property type="entry name" value="Rev_trsase/Diguanyl_cyclase"/>
</dbReference>
<dbReference type="InterPro" id="IPR043502">
    <property type="entry name" value="DNA/RNA_pol_sf"/>
</dbReference>
<evidence type="ECO:0000256" key="3">
    <source>
        <dbReference type="ARBA" id="ARBA00022722"/>
    </source>
</evidence>
<dbReference type="Proteomes" id="UP001200034">
    <property type="component" value="Unassembled WGS sequence"/>
</dbReference>
<dbReference type="InterPro" id="IPR050951">
    <property type="entry name" value="Retrovirus_Pol_polyprotein"/>
</dbReference>
<organism evidence="8 9">
    <name type="scientific">Drosophila rubida</name>
    <dbReference type="NCBI Taxonomy" id="30044"/>
    <lineage>
        <taxon>Eukaryota</taxon>
        <taxon>Metazoa</taxon>
        <taxon>Ecdysozoa</taxon>
        <taxon>Arthropoda</taxon>
        <taxon>Hexapoda</taxon>
        <taxon>Insecta</taxon>
        <taxon>Pterygota</taxon>
        <taxon>Neoptera</taxon>
        <taxon>Endopterygota</taxon>
        <taxon>Diptera</taxon>
        <taxon>Brachycera</taxon>
        <taxon>Muscomorpha</taxon>
        <taxon>Ephydroidea</taxon>
        <taxon>Drosophilidae</taxon>
        <taxon>Drosophila</taxon>
    </lineage>
</organism>
<proteinExistence type="predicted"/>
<evidence type="ECO:0000256" key="2">
    <source>
        <dbReference type="ARBA" id="ARBA00022695"/>
    </source>
</evidence>
<dbReference type="PANTHER" id="PTHR37984">
    <property type="entry name" value="PROTEIN CBG26694"/>
    <property type="match status" value="1"/>
</dbReference>
<dbReference type="AlphaFoldDB" id="A0AAD4K9X1"/>
<dbReference type="Pfam" id="PF17917">
    <property type="entry name" value="RT_RNaseH"/>
    <property type="match status" value="1"/>
</dbReference>
<name>A0AAD4K9X1_9MUSC</name>
<reference evidence="8" key="1">
    <citation type="journal article" date="2021" name="Mol. Ecol. Resour.">
        <title>Phylogenomic analyses of the genus Drosophila reveals genomic signals of climate adaptation.</title>
        <authorList>
            <person name="Li F."/>
            <person name="Rane R.V."/>
            <person name="Luria V."/>
            <person name="Xiong Z."/>
            <person name="Chen J."/>
            <person name="Li Z."/>
            <person name="Catullo R.A."/>
            <person name="Griffin P.C."/>
            <person name="Schiffer M."/>
            <person name="Pearce S."/>
            <person name="Lee S.F."/>
            <person name="McElroy K."/>
            <person name="Stocker A."/>
            <person name="Shirriffs J."/>
            <person name="Cockerell F."/>
            <person name="Coppin C."/>
            <person name="Sgro C.M."/>
            <person name="Karger A."/>
            <person name="Cain J.W."/>
            <person name="Weber J.A."/>
            <person name="Santpere G."/>
            <person name="Kirschner M.W."/>
            <person name="Hoffmann A.A."/>
            <person name="Oakeshott J.G."/>
            <person name="Zhang G."/>
        </authorList>
    </citation>
    <scope>NUCLEOTIDE SEQUENCE</scope>
    <source>
        <strain evidence="8">BGI-SZ-2011g</strain>
    </source>
</reference>
<accession>A0AAD4K9X1</accession>
<evidence type="ECO:0000256" key="4">
    <source>
        <dbReference type="ARBA" id="ARBA00022759"/>
    </source>
</evidence>
<keyword evidence="3" id="KW-0540">Nuclease</keyword>
<keyword evidence="4" id="KW-0255">Endonuclease</keyword>
<evidence type="ECO:0000313" key="8">
    <source>
        <dbReference type="EMBL" id="KAH8386070.1"/>
    </source>
</evidence>
<sequence>MRVAQEKTKFFKESVEFLGFIVTRDGARTDPEKVRAIQEYVEPKSLFALRSFLGLASYYRAFSESHYATNERELLAIVWALGKLQHYLYGTREINIFTDHQPLTFAVSERNTNAKIKRWKAFIEEHNARIHYKPGKENFVADALSRQNVNALQNEPQSDAATIHSEVSLTYTVETTKKPLNCFRNQIVLEEARFPLKRTLIIFGRKTRHIIHFSNK</sequence>
<feature type="domain" description="Reverse transcriptase RNase H-like" evidence="7">
    <location>
        <begin position="63"/>
        <end position="125"/>
    </location>
</feature>
<dbReference type="SUPFAM" id="SSF56672">
    <property type="entry name" value="DNA/RNA polymerases"/>
    <property type="match status" value="1"/>
</dbReference>
<keyword evidence="5" id="KW-0378">Hydrolase</keyword>
<comment type="caution">
    <text evidence="8">The sequence shown here is derived from an EMBL/GenBank/DDBJ whole genome shotgun (WGS) entry which is preliminary data.</text>
</comment>
<dbReference type="EMBL" id="JAJJHW010000127">
    <property type="protein sequence ID" value="KAH8386070.1"/>
    <property type="molecule type" value="Genomic_DNA"/>
</dbReference>
<keyword evidence="6" id="KW-0695">RNA-directed DNA polymerase</keyword>
<dbReference type="GO" id="GO:0004519">
    <property type="term" value="F:endonuclease activity"/>
    <property type="evidence" value="ECO:0007669"/>
    <property type="project" value="UniProtKB-KW"/>
</dbReference>
<dbReference type="PANTHER" id="PTHR37984:SF5">
    <property type="entry name" value="PROTEIN NYNRIN-LIKE"/>
    <property type="match status" value="1"/>
</dbReference>
<evidence type="ECO:0000259" key="7">
    <source>
        <dbReference type="Pfam" id="PF17917"/>
    </source>
</evidence>
<dbReference type="InterPro" id="IPR041373">
    <property type="entry name" value="RT_RNaseH"/>
</dbReference>
<dbReference type="GO" id="GO:0016787">
    <property type="term" value="F:hydrolase activity"/>
    <property type="evidence" value="ECO:0007669"/>
    <property type="project" value="UniProtKB-KW"/>
</dbReference>
<keyword evidence="1" id="KW-0808">Transferase</keyword>
<keyword evidence="9" id="KW-1185">Reference proteome</keyword>
<gene>
    <name evidence="8" type="ORF">KR093_007572</name>
</gene>
<evidence type="ECO:0000256" key="6">
    <source>
        <dbReference type="ARBA" id="ARBA00022918"/>
    </source>
</evidence>